<organism evidence="2 3">
    <name type="scientific">Pseudomonas floridensis</name>
    <dbReference type="NCBI Taxonomy" id="1958950"/>
    <lineage>
        <taxon>Bacteria</taxon>
        <taxon>Pseudomonadati</taxon>
        <taxon>Pseudomonadota</taxon>
        <taxon>Gammaproteobacteria</taxon>
        <taxon>Pseudomonadales</taxon>
        <taxon>Pseudomonadaceae</taxon>
        <taxon>Pseudomonas</taxon>
    </lineage>
</organism>
<dbReference type="Gene3D" id="3.90.1200.10">
    <property type="match status" value="1"/>
</dbReference>
<dbReference type="RefSeq" id="WP_083180826.1">
    <property type="nucleotide sequence ID" value="NZ_CBCRZR010000002.1"/>
</dbReference>
<dbReference type="InterPro" id="IPR052898">
    <property type="entry name" value="ACAD10-like"/>
</dbReference>
<dbReference type="PANTHER" id="PTHR47829:SF1">
    <property type="entry name" value="HAD FAMILY PHOSPHATASE"/>
    <property type="match status" value="1"/>
</dbReference>
<reference evidence="3" key="1">
    <citation type="submission" date="2017-02" db="EMBL/GenBank/DDBJ databases">
        <title>Pseudomonas floridae sp. nov., a novel pathogenic bacterial species isolated from tomato.</title>
        <authorList>
            <person name="Timilsina S."/>
            <person name="Vallad G.E."/>
            <person name="Jones J.B."/>
        </authorList>
    </citation>
    <scope>NUCLEOTIDE SEQUENCE [LARGE SCALE GENOMIC DNA]</scope>
    <source>
        <strain evidence="3">GEV388</strain>
    </source>
</reference>
<dbReference type="InterPro" id="IPR041726">
    <property type="entry name" value="ACAD10_11_N"/>
</dbReference>
<feature type="domain" description="Aminoglycoside phosphotransferase" evidence="1">
    <location>
        <begin position="38"/>
        <end position="271"/>
    </location>
</feature>
<dbReference type="InterPro" id="IPR011009">
    <property type="entry name" value="Kinase-like_dom_sf"/>
</dbReference>
<sequence>MTLTDQSTDVRSGEELDVALIDPYLKTHIPGLSGTPRISQFPGGASNLTYLIQYPEQELVLRRPPFGQKARSAHDMGREYRILNQLKDAFPYCPQAWLHCTDEAVIGSEFYVMERVKGIILRSDLPPKLGLNAQQTQDLCKSFIDRLVDLHRVDYQACGLGDLGRPQGYVQRQIVGWTERYEKAMTPDAPAWEQVKAWLVAKMPDDSPVSSIVHNDFRFDNVILDPDNPMRIIGVLDWELTTLGDPLMDLGNTLAYWIEANDPAPVQLMRRQPSHAPGMLTRQQFVDYYAERSGIRIDNVDFYYTYGLFRLAGIVQQIYYRFYHGQTQDKRFAQFIQMNKLLEQMSLNVIAHSSL</sequence>
<dbReference type="Proteomes" id="UP000192815">
    <property type="component" value="Unassembled WGS sequence"/>
</dbReference>
<dbReference type="STRING" id="1958950.BZK31_00635"/>
<proteinExistence type="predicted"/>
<dbReference type="AlphaFoldDB" id="A0A1X0NCB8"/>
<keyword evidence="3" id="KW-1185">Reference proteome</keyword>
<protein>
    <submittedName>
        <fullName evidence="2">Phosphotransferase family protein</fullName>
    </submittedName>
</protein>
<dbReference type="PANTHER" id="PTHR47829">
    <property type="entry name" value="HYDROLASE, PUTATIVE (AFU_ORTHOLOGUE AFUA_1G12880)-RELATED"/>
    <property type="match status" value="1"/>
</dbReference>
<evidence type="ECO:0000313" key="2">
    <source>
        <dbReference type="EMBL" id="ORC62183.1"/>
    </source>
</evidence>
<accession>A0A1X0NCB8</accession>
<dbReference type="Gene3D" id="3.30.200.20">
    <property type="entry name" value="Phosphorylase Kinase, domain 1"/>
    <property type="match status" value="1"/>
</dbReference>
<dbReference type="CDD" id="cd05154">
    <property type="entry name" value="ACAD10_11_N-like"/>
    <property type="match status" value="1"/>
</dbReference>
<evidence type="ECO:0000259" key="1">
    <source>
        <dbReference type="Pfam" id="PF01636"/>
    </source>
</evidence>
<dbReference type="EMBL" id="MUIO01000002">
    <property type="protein sequence ID" value="ORC62183.1"/>
    <property type="molecule type" value="Genomic_DNA"/>
</dbReference>
<dbReference type="InterPro" id="IPR002575">
    <property type="entry name" value="Aminoglycoside_PTrfase"/>
</dbReference>
<dbReference type="Pfam" id="PF01636">
    <property type="entry name" value="APH"/>
    <property type="match status" value="1"/>
</dbReference>
<dbReference type="SUPFAM" id="SSF56112">
    <property type="entry name" value="Protein kinase-like (PK-like)"/>
    <property type="match status" value="1"/>
</dbReference>
<gene>
    <name evidence="2" type="ORF">BZK31_00635</name>
</gene>
<name>A0A1X0NCB8_9PSED</name>
<comment type="caution">
    <text evidence="2">The sequence shown here is derived from an EMBL/GenBank/DDBJ whole genome shotgun (WGS) entry which is preliminary data.</text>
</comment>
<evidence type="ECO:0000313" key="3">
    <source>
        <dbReference type="Proteomes" id="UP000192815"/>
    </source>
</evidence>
<dbReference type="OrthoDB" id="3806873at2"/>